<evidence type="ECO:0000256" key="1">
    <source>
        <dbReference type="ARBA" id="ARBA00006817"/>
    </source>
</evidence>
<comment type="similarity">
    <text evidence="1">Belongs to the AHA1 family.</text>
</comment>
<dbReference type="InterPro" id="IPR013538">
    <property type="entry name" value="ASHA1/2-like_C"/>
</dbReference>
<accession>A0ABT7XV91</accession>
<feature type="domain" description="Activator of Hsp90 ATPase homologue 1/2-like C-terminal" evidence="2">
    <location>
        <begin position="14"/>
        <end position="137"/>
    </location>
</feature>
<gene>
    <name evidence="3" type="ORF">QU481_22800</name>
</gene>
<proteinExistence type="inferred from homology"/>
<dbReference type="EMBL" id="JAUEDK010000081">
    <property type="protein sequence ID" value="MDN0077650.1"/>
    <property type="molecule type" value="Genomic_DNA"/>
</dbReference>
<dbReference type="SUPFAM" id="SSF55961">
    <property type="entry name" value="Bet v1-like"/>
    <property type="match status" value="1"/>
</dbReference>
<dbReference type="Pfam" id="PF08327">
    <property type="entry name" value="AHSA1"/>
    <property type="match status" value="1"/>
</dbReference>
<keyword evidence="4" id="KW-1185">Reference proteome</keyword>
<evidence type="ECO:0000259" key="2">
    <source>
        <dbReference type="Pfam" id="PF08327"/>
    </source>
</evidence>
<dbReference type="InterPro" id="IPR023393">
    <property type="entry name" value="START-like_dom_sf"/>
</dbReference>
<name>A0ABT7XV91_9NEIS</name>
<dbReference type="Gene3D" id="3.30.530.20">
    <property type="match status" value="1"/>
</dbReference>
<dbReference type="RefSeq" id="WP_289832273.1">
    <property type="nucleotide sequence ID" value="NZ_JAUEDK010000081.1"/>
</dbReference>
<organism evidence="3 4">
    <name type="scientific">Crenobacter oryzisoli</name>
    <dbReference type="NCBI Taxonomy" id="3056844"/>
    <lineage>
        <taxon>Bacteria</taxon>
        <taxon>Pseudomonadati</taxon>
        <taxon>Pseudomonadota</taxon>
        <taxon>Betaproteobacteria</taxon>
        <taxon>Neisseriales</taxon>
        <taxon>Neisseriaceae</taxon>
        <taxon>Crenobacter</taxon>
    </lineage>
</organism>
<evidence type="ECO:0000313" key="4">
    <source>
        <dbReference type="Proteomes" id="UP001168540"/>
    </source>
</evidence>
<sequence>MHELRFVYVSYIAATPQALWQALIDGETTRRYWHRVESSWQIGAPLTLWEEDGRVDQTGTVLVCDPPRKLAYTCQQVSFEAGRFEKPSRVSLLLEPVEDGIMRLTLTHDDFEPGSVVYAGITRSWPAILCGLKSLLETGSPLPFRQLP</sequence>
<reference evidence="3" key="1">
    <citation type="submission" date="2023-06" db="EMBL/GenBank/DDBJ databases">
        <authorList>
            <person name="Zhang S."/>
        </authorList>
    </citation>
    <scope>NUCLEOTIDE SEQUENCE</scope>
    <source>
        <strain evidence="3">SG2303</strain>
    </source>
</reference>
<evidence type="ECO:0000313" key="3">
    <source>
        <dbReference type="EMBL" id="MDN0077650.1"/>
    </source>
</evidence>
<dbReference type="CDD" id="cd08893">
    <property type="entry name" value="SRPBCC_CalC_Aha1-like_GntR-HTH"/>
    <property type="match status" value="1"/>
</dbReference>
<comment type="caution">
    <text evidence="3">The sequence shown here is derived from an EMBL/GenBank/DDBJ whole genome shotgun (WGS) entry which is preliminary data.</text>
</comment>
<protein>
    <submittedName>
        <fullName evidence="3">SRPBCC family protein</fullName>
    </submittedName>
</protein>
<dbReference type="Proteomes" id="UP001168540">
    <property type="component" value="Unassembled WGS sequence"/>
</dbReference>